<sequence>MQKINGWAHPRPTSWEAWHLLRRLAASSDDGGSAWIEMCLGAQGVGVGSERLKVMRLCYSLGAGGGSLPIRVNPGAPIGGVGDSMALLPRCQSCKGPIRVRLPRPSRRLGLMATRLQRKASPLNLDNLSKASGGLYGGASFETIVTQGRRPIFSSASWHQPTNERLFALEHEALNISTPAKPSYASLLEDFGLPCSMQTIAPKTNQWNPSGFLLSVVLDTGNSNHAVSPEIYEIDTSQPPIPSSSRFEATCRTGKPWRDLGEDHDL</sequence>
<accession>A0ABR1UHR1</accession>
<evidence type="ECO:0000313" key="2">
    <source>
        <dbReference type="Proteomes" id="UP001480595"/>
    </source>
</evidence>
<organism evidence="1 2">
    <name type="scientific">Apiospora phragmitis</name>
    <dbReference type="NCBI Taxonomy" id="2905665"/>
    <lineage>
        <taxon>Eukaryota</taxon>
        <taxon>Fungi</taxon>
        <taxon>Dikarya</taxon>
        <taxon>Ascomycota</taxon>
        <taxon>Pezizomycotina</taxon>
        <taxon>Sordariomycetes</taxon>
        <taxon>Xylariomycetidae</taxon>
        <taxon>Amphisphaeriales</taxon>
        <taxon>Apiosporaceae</taxon>
        <taxon>Apiospora</taxon>
    </lineage>
</organism>
<dbReference type="EMBL" id="JAQQWL010000009">
    <property type="protein sequence ID" value="KAK8058437.1"/>
    <property type="molecule type" value="Genomic_DNA"/>
</dbReference>
<proteinExistence type="predicted"/>
<gene>
    <name evidence="1" type="ORF">PG994_008885</name>
</gene>
<reference evidence="1 2" key="1">
    <citation type="submission" date="2023-01" db="EMBL/GenBank/DDBJ databases">
        <title>Analysis of 21 Apiospora genomes using comparative genomics revels a genus with tremendous synthesis potential of carbohydrate active enzymes and secondary metabolites.</title>
        <authorList>
            <person name="Sorensen T."/>
        </authorList>
    </citation>
    <scope>NUCLEOTIDE SEQUENCE [LARGE SCALE GENOMIC DNA]</scope>
    <source>
        <strain evidence="1 2">CBS 135458</strain>
    </source>
</reference>
<name>A0ABR1UHR1_9PEZI</name>
<dbReference type="GeneID" id="92093357"/>
<dbReference type="Proteomes" id="UP001480595">
    <property type="component" value="Unassembled WGS sequence"/>
</dbReference>
<dbReference type="RefSeq" id="XP_066713883.1">
    <property type="nucleotide sequence ID" value="XM_066860294.1"/>
</dbReference>
<keyword evidence="2" id="KW-1185">Reference proteome</keyword>
<protein>
    <submittedName>
        <fullName evidence="1">Uncharacterized protein</fullName>
    </submittedName>
</protein>
<evidence type="ECO:0000313" key="1">
    <source>
        <dbReference type="EMBL" id="KAK8058437.1"/>
    </source>
</evidence>
<comment type="caution">
    <text evidence="1">The sequence shown here is derived from an EMBL/GenBank/DDBJ whole genome shotgun (WGS) entry which is preliminary data.</text>
</comment>